<evidence type="ECO:0000313" key="2">
    <source>
        <dbReference type="EMBL" id="MBL0765402.1"/>
    </source>
</evidence>
<accession>A0A937AMH6</accession>
<comment type="caution">
    <text evidence="2">The sequence shown here is derived from an EMBL/GenBank/DDBJ whole genome shotgun (WGS) entry which is preliminary data.</text>
</comment>
<feature type="chain" id="PRO_5037371149" evidence="1">
    <location>
        <begin position="21"/>
        <end position="299"/>
    </location>
</feature>
<sequence length="299" mass="34252">MQKKLFLLSLLLLQIKVLSAQDLFFEVKVDATAANTSETRVFTSMENSFKQFMNDRNWVEQELEPFERIKGVMAISIISIPKTGQFETKMQVQSVRPVYNSTYESVMLNSADLNFTFDYVESQPMDYSPNGFNEQLVSVLAFYANLITGLDMDSYSELGGQAYYDEALDIARSANQQRIGSGWDQFGNINSRFALIQSILNSQLEPVRQALYLYHREGLDLMHEKPEEARANIIKALENIQKANKINPNEPFVTILMQTKVDEIISIFKEGDISLRRKAYNIMRDVAPANSERYEAMLN</sequence>
<proteinExistence type="predicted"/>
<dbReference type="Proteomes" id="UP000642920">
    <property type="component" value="Unassembled WGS sequence"/>
</dbReference>
<dbReference type="InterPro" id="IPR032274">
    <property type="entry name" value="DUF4835"/>
</dbReference>
<gene>
    <name evidence="2" type="ORF">JKP34_09085</name>
</gene>
<dbReference type="EMBL" id="JAERQG010000002">
    <property type="protein sequence ID" value="MBL0765402.1"/>
    <property type="molecule type" value="Genomic_DNA"/>
</dbReference>
<feature type="signal peptide" evidence="1">
    <location>
        <begin position="1"/>
        <end position="20"/>
    </location>
</feature>
<organism evidence="2 3">
    <name type="scientific">Marivirga atlantica</name>
    <dbReference type="NCBI Taxonomy" id="1548457"/>
    <lineage>
        <taxon>Bacteria</taxon>
        <taxon>Pseudomonadati</taxon>
        <taxon>Bacteroidota</taxon>
        <taxon>Cytophagia</taxon>
        <taxon>Cytophagales</taxon>
        <taxon>Marivirgaceae</taxon>
        <taxon>Marivirga</taxon>
    </lineage>
</organism>
<name>A0A937AMH6_9BACT</name>
<dbReference type="AlphaFoldDB" id="A0A937AMH6"/>
<dbReference type="Pfam" id="PF16119">
    <property type="entry name" value="DUF4835"/>
    <property type="match status" value="1"/>
</dbReference>
<keyword evidence="1" id="KW-0732">Signal</keyword>
<keyword evidence="3" id="KW-1185">Reference proteome</keyword>
<evidence type="ECO:0000256" key="1">
    <source>
        <dbReference type="SAM" id="SignalP"/>
    </source>
</evidence>
<dbReference type="RefSeq" id="WP_201919977.1">
    <property type="nucleotide sequence ID" value="NZ_JAERQG010000002.1"/>
</dbReference>
<protein>
    <submittedName>
        <fullName evidence="2">DUF4835 family protein</fullName>
    </submittedName>
</protein>
<reference evidence="2" key="1">
    <citation type="submission" date="2021-01" db="EMBL/GenBank/DDBJ databases">
        <title>Marivirga sp. nov., isolated from intertidal surface sediments.</title>
        <authorList>
            <person name="Zhang M."/>
        </authorList>
    </citation>
    <scope>NUCLEOTIDE SEQUENCE</scope>
    <source>
        <strain evidence="2">SM1354</strain>
    </source>
</reference>
<evidence type="ECO:0000313" key="3">
    <source>
        <dbReference type="Proteomes" id="UP000642920"/>
    </source>
</evidence>